<evidence type="ECO:0000256" key="7">
    <source>
        <dbReference type="ARBA" id="ARBA00023239"/>
    </source>
</evidence>
<evidence type="ECO:0000256" key="4">
    <source>
        <dbReference type="ARBA" id="ARBA00011037"/>
    </source>
</evidence>
<evidence type="ECO:0000256" key="1">
    <source>
        <dbReference type="ARBA" id="ARBA00001864"/>
    </source>
</evidence>
<dbReference type="SUPFAM" id="SSF52304">
    <property type="entry name" value="Type II 3-dehydroquinate dehydratase"/>
    <property type="match status" value="1"/>
</dbReference>
<dbReference type="EMBL" id="JACVEL010000001">
    <property type="protein sequence ID" value="MBC9811104.1"/>
    <property type="molecule type" value="Genomic_DNA"/>
</dbReference>
<evidence type="ECO:0000256" key="8">
    <source>
        <dbReference type="HAMAP-Rule" id="MF_00169"/>
    </source>
</evidence>
<dbReference type="UniPathway" id="UPA00053">
    <property type="reaction ID" value="UER00086"/>
</dbReference>
<dbReference type="PANTHER" id="PTHR21272:SF3">
    <property type="entry name" value="CATABOLIC 3-DEHYDROQUINASE"/>
    <property type="match status" value="1"/>
</dbReference>
<dbReference type="PROSITE" id="PS01029">
    <property type="entry name" value="DEHYDROQUINASE_II"/>
    <property type="match status" value="1"/>
</dbReference>
<evidence type="ECO:0000256" key="9">
    <source>
        <dbReference type="PIRSR" id="PIRSR001399-1"/>
    </source>
</evidence>
<organism evidence="12 13">
    <name type="scientific">Taishania pollutisoli</name>
    <dbReference type="NCBI Taxonomy" id="2766479"/>
    <lineage>
        <taxon>Bacteria</taxon>
        <taxon>Pseudomonadati</taxon>
        <taxon>Bacteroidota</taxon>
        <taxon>Flavobacteriia</taxon>
        <taxon>Flavobacteriales</taxon>
        <taxon>Crocinitomicaceae</taxon>
        <taxon>Taishania</taxon>
    </lineage>
</organism>
<dbReference type="CDD" id="cd00466">
    <property type="entry name" value="DHQase_II"/>
    <property type="match status" value="1"/>
</dbReference>
<comment type="caution">
    <text evidence="12">The sequence shown here is derived from an EMBL/GenBank/DDBJ whole genome shotgun (WGS) entry which is preliminary data.</text>
</comment>
<feature type="binding site" evidence="8 10">
    <location>
        <position position="75"/>
    </location>
    <ligand>
        <name>substrate</name>
    </ligand>
</feature>
<dbReference type="PANTHER" id="PTHR21272">
    <property type="entry name" value="CATABOLIC 3-DEHYDROQUINASE"/>
    <property type="match status" value="1"/>
</dbReference>
<accession>A0A8J6P424</accession>
<feature type="binding site" evidence="8 10">
    <location>
        <position position="106"/>
    </location>
    <ligand>
        <name>substrate</name>
    </ligand>
</feature>
<dbReference type="HAMAP" id="MF_00169">
    <property type="entry name" value="AroQ"/>
    <property type="match status" value="1"/>
</dbReference>
<feature type="binding site" evidence="8 10">
    <location>
        <position position="82"/>
    </location>
    <ligand>
        <name>substrate</name>
    </ligand>
</feature>
<feature type="active site" description="Proton donor" evidence="8 9">
    <location>
        <position position="95"/>
    </location>
</feature>
<feature type="binding site" evidence="8 10">
    <location>
        <position position="69"/>
    </location>
    <ligand>
        <name>substrate</name>
    </ligand>
</feature>
<dbReference type="Pfam" id="PF01220">
    <property type="entry name" value="DHquinase_II"/>
    <property type="match status" value="1"/>
</dbReference>
<proteinExistence type="inferred from homology"/>
<evidence type="ECO:0000256" key="11">
    <source>
        <dbReference type="PIRSR" id="PIRSR001399-3"/>
    </source>
</evidence>
<dbReference type="InterPro" id="IPR018509">
    <property type="entry name" value="DHquinase_II_CS"/>
</dbReference>
<keyword evidence="8" id="KW-0028">Amino-acid biosynthesis</keyword>
<dbReference type="InterPro" id="IPR001874">
    <property type="entry name" value="DHquinase_II"/>
</dbReference>
<dbReference type="GO" id="GO:0019631">
    <property type="term" value="P:quinate catabolic process"/>
    <property type="evidence" value="ECO:0007669"/>
    <property type="project" value="TreeGrafter"/>
</dbReference>
<comment type="function">
    <text evidence="2 8">Catalyzes a trans-dehydration via an enolate intermediate.</text>
</comment>
<keyword evidence="7 8" id="KW-0456">Lyase</keyword>
<keyword evidence="13" id="KW-1185">Reference proteome</keyword>
<dbReference type="NCBIfam" id="NF003805">
    <property type="entry name" value="PRK05395.1-2"/>
    <property type="match status" value="1"/>
</dbReference>
<evidence type="ECO:0000256" key="6">
    <source>
        <dbReference type="ARBA" id="ARBA00012060"/>
    </source>
</evidence>
<dbReference type="GO" id="GO:0009073">
    <property type="term" value="P:aromatic amino acid family biosynthetic process"/>
    <property type="evidence" value="ECO:0007669"/>
    <property type="project" value="UniProtKB-KW"/>
</dbReference>
<gene>
    <name evidence="8 12" type="primary">aroQ</name>
    <name evidence="12" type="ORF">H9Y05_01335</name>
</gene>
<sequence length="136" mass="15013">MKILIVNGPNLNLLGQRDVQMYGSRSFDDYFLELKNQFPGVELVSFQSNVEGELINILQQSTADGIILNAGGYTHTSVAIRDCIDAIAVPVVEVHLSNIAKRESFRHESMITPVCAGSIMGFGLRSYELAVKYFVS</sequence>
<dbReference type="PIRSF" id="PIRSF001399">
    <property type="entry name" value="DHquinase_II"/>
    <property type="match status" value="1"/>
</dbReference>
<dbReference type="InterPro" id="IPR036441">
    <property type="entry name" value="DHquinase_II_sf"/>
</dbReference>
<feature type="binding site" evidence="8 10">
    <location>
        <begin position="96"/>
        <end position="97"/>
    </location>
    <ligand>
        <name>substrate</name>
    </ligand>
</feature>
<dbReference type="RefSeq" id="WP_163492416.1">
    <property type="nucleotide sequence ID" value="NZ_JACVEL010000001.1"/>
</dbReference>
<dbReference type="AlphaFoldDB" id="A0A8J6P424"/>
<evidence type="ECO:0000313" key="12">
    <source>
        <dbReference type="EMBL" id="MBC9811104.1"/>
    </source>
</evidence>
<dbReference type="GO" id="GO:0003855">
    <property type="term" value="F:3-dehydroquinate dehydratase activity"/>
    <property type="evidence" value="ECO:0007669"/>
    <property type="project" value="UniProtKB-UniRule"/>
</dbReference>
<protein>
    <recommendedName>
        <fullName evidence="6 8">3-dehydroquinate dehydratase</fullName>
        <shortName evidence="8">3-dehydroquinase</shortName>
        <ecNumber evidence="6 8">4.2.1.10</ecNumber>
    </recommendedName>
    <alternativeName>
        <fullName evidence="8">Type II DHQase</fullName>
    </alternativeName>
</protein>
<dbReference type="GO" id="GO:0009423">
    <property type="term" value="P:chorismate biosynthetic process"/>
    <property type="evidence" value="ECO:0007669"/>
    <property type="project" value="UniProtKB-UniRule"/>
</dbReference>
<comment type="similarity">
    <text evidence="4 8">Belongs to the type-II 3-dehydroquinase family.</text>
</comment>
<comment type="catalytic activity">
    <reaction evidence="1 8">
        <text>3-dehydroquinate = 3-dehydroshikimate + H2O</text>
        <dbReference type="Rhea" id="RHEA:21096"/>
        <dbReference type="ChEBI" id="CHEBI:15377"/>
        <dbReference type="ChEBI" id="CHEBI:16630"/>
        <dbReference type="ChEBI" id="CHEBI:32364"/>
        <dbReference type="EC" id="4.2.1.10"/>
    </reaction>
</comment>
<reference evidence="12" key="1">
    <citation type="submission" date="2020-09" db="EMBL/GenBank/DDBJ databases">
        <title>Taishania pollutisoli gen. nov., sp. nov., Isolated from Tetrabromobisphenol A-Contaminated Soil.</title>
        <authorList>
            <person name="Chen Q."/>
        </authorList>
    </citation>
    <scope>NUCLEOTIDE SEQUENCE</scope>
    <source>
        <strain evidence="12">CZZ-1</strain>
    </source>
</reference>
<dbReference type="GO" id="GO:0008652">
    <property type="term" value="P:amino acid biosynthetic process"/>
    <property type="evidence" value="ECO:0007669"/>
    <property type="project" value="UniProtKB-KW"/>
</dbReference>
<feature type="site" description="Transition state stabilizer" evidence="8 11">
    <location>
        <position position="17"/>
    </location>
</feature>
<evidence type="ECO:0000256" key="3">
    <source>
        <dbReference type="ARBA" id="ARBA00004902"/>
    </source>
</evidence>
<keyword evidence="8" id="KW-0057">Aromatic amino acid biosynthesis</keyword>
<evidence type="ECO:0000256" key="5">
    <source>
        <dbReference type="ARBA" id="ARBA00011193"/>
    </source>
</evidence>
<dbReference type="Gene3D" id="3.40.50.9100">
    <property type="entry name" value="Dehydroquinase, class II"/>
    <property type="match status" value="1"/>
</dbReference>
<dbReference type="EC" id="4.2.1.10" evidence="6 8"/>
<evidence type="ECO:0000256" key="10">
    <source>
        <dbReference type="PIRSR" id="PIRSR001399-2"/>
    </source>
</evidence>
<comment type="subunit">
    <text evidence="5 8">Homododecamer.</text>
</comment>
<evidence type="ECO:0000313" key="13">
    <source>
        <dbReference type="Proteomes" id="UP000652681"/>
    </source>
</evidence>
<evidence type="ECO:0000256" key="2">
    <source>
        <dbReference type="ARBA" id="ARBA00003924"/>
    </source>
</evidence>
<dbReference type="NCBIfam" id="TIGR01088">
    <property type="entry name" value="aroQ"/>
    <property type="match status" value="1"/>
</dbReference>
<name>A0A8J6P424_9FLAO</name>
<comment type="pathway">
    <text evidence="3 8">Metabolic intermediate biosynthesis; chorismate biosynthesis; chorismate from D-erythrose 4-phosphate and phosphoenolpyruvate: step 3/7.</text>
</comment>
<dbReference type="NCBIfam" id="NF003807">
    <property type="entry name" value="PRK05395.1-4"/>
    <property type="match status" value="1"/>
</dbReference>
<feature type="active site" description="Proton acceptor" evidence="8 9">
    <location>
        <position position="22"/>
    </location>
</feature>
<dbReference type="Proteomes" id="UP000652681">
    <property type="component" value="Unassembled WGS sequence"/>
</dbReference>